<keyword evidence="7 9" id="KW-0239">DNA-directed DNA polymerase</keyword>
<evidence type="ECO:0000256" key="7">
    <source>
        <dbReference type="ARBA" id="ARBA00022932"/>
    </source>
</evidence>
<gene>
    <name evidence="13" type="ORF">A2T55_00700</name>
</gene>
<dbReference type="GO" id="GO:0006271">
    <property type="term" value="P:DNA strand elongation involved in DNA replication"/>
    <property type="evidence" value="ECO:0007669"/>
    <property type="project" value="TreeGrafter"/>
</dbReference>
<dbReference type="InterPro" id="IPR022635">
    <property type="entry name" value="DNA_polIII_beta_C"/>
</dbReference>
<dbReference type="InterPro" id="IPR022634">
    <property type="entry name" value="DNA_polIII_beta_N"/>
</dbReference>
<keyword evidence="5 9" id="KW-0548">Nucleotidyltransferase</keyword>
<dbReference type="PANTHER" id="PTHR30478:SF0">
    <property type="entry name" value="BETA SLIDING CLAMP"/>
    <property type="match status" value="1"/>
</dbReference>
<dbReference type="GO" id="GO:0005737">
    <property type="term" value="C:cytoplasm"/>
    <property type="evidence" value="ECO:0007669"/>
    <property type="project" value="UniProtKB-SubCell"/>
</dbReference>
<evidence type="ECO:0000256" key="5">
    <source>
        <dbReference type="ARBA" id="ARBA00022695"/>
    </source>
</evidence>
<evidence type="ECO:0000259" key="10">
    <source>
        <dbReference type="Pfam" id="PF00712"/>
    </source>
</evidence>
<dbReference type="GO" id="GO:0003677">
    <property type="term" value="F:DNA binding"/>
    <property type="evidence" value="ECO:0007669"/>
    <property type="project" value="UniProtKB-UniRule"/>
</dbReference>
<dbReference type="InterPro" id="IPR001001">
    <property type="entry name" value="DNA_polIII_beta"/>
</dbReference>
<organism evidence="13 14">
    <name type="scientific">Brevibacterium linens</name>
    <dbReference type="NCBI Taxonomy" id="1703"/>
    <lineage>
        <taxon>Bacteria</taxon>
        <taxon>Bacillati</taxon>
        <taxon>Actinomycetota</taxon>
        <taxon>Actinomycetes</taxon>
        <taxon>Micrococcales</taxon>
        <taxon>Brevibacteriaceae</taxon>
        <taxon>Brevibacterium</taxon>
    </lineage>
</organism>
<keyword evidence="6 9" id="KW-0235">DNA replication</keyword>
<dbReference type="OrthoDB" id="468978at2"/>
<evidence type="ECO:0000256" key="2">
    <source>
        <dbReference type="ARBA" id="ARBA00010752"/>
    </source>
</evidence>
<evidence type="ECO:0000259" key="12">
    <source>
        <dbReference type="Pfam" id="PF02768"/>
    </source>
</evidence>
<comment type="subunit">
    <text evidence="9">Forms a ring-shaped head-to-tail homodimer around DNA.</text>
</comment>
<accession>A0A144MMR8</accession>
<evidence type="ECO:0000313" key="13">
    <source>
        <dbReference type="EMBL" id="AMT95226.1"/>
    </source>
</evidence>
<evidence type="ECO:0000256" key="9">
    <source>
        <dbReference type="PIRNR" id="PIRNR000804"/>
    </source>
</evidence>
<evidence type="ECO:0000256" key="3">
    <source>
        <dbReference type="ARBA" id="ARBA00022490"/>
    </source>
</evidence>
<dbReference type="GO" id="GO:0003887">
    <property type="term" value="F:DNA-directed DNA polymerase activity"/>
    <property type="evidence" value="ECO:0007669"/>
    <property type="project" value="UniProtKB-UniRule"/>
</dbReference>
<evidence type="ECO:0000256" key="1">
    <source>
        <dbReference type="ARBA" id="ARBA00004496"/>
    </source>
</evidence>
<comment type="subcellular location">
    <subcellularLocation>
        <location evidence="1 9">Cytoplasm</location>
    </subcellularLocation>
</comment>
<dbReference type="PANTHER" id="PTHR30478">
    <property type="entry name" value="DNA POLYMERASE III SUBUNIT BETA"/>
    <property type="match status" value="1"/>
</dbReference>
<comment type="function">
    <text evidence="9">Confers DNA tethering and processivity to DNA polymerases and other proteins. Acts as a clamp, forming a ring around DNA (a reaction catalyzed by the clamp-loading complex) which diffuses in an ATP-independent manner freely and bidirectionally along dsDNA. Initially characterized for its ability to contact the catalytic subunit of DNA polymerase III (Pol III), a complex, multichain enzyme responsible for most of the replicative synthesis in bacteria; Pol III exhibits 3'-5' exonuclease proofreading activity. The beta chain is required for initiation of replication as well as for processivity of DNA replication.</text>
</comment>
<keyword evidence="8" id="KW-0238">DNA-binding</keyword>
<dbReference type="Proteomes" id="UP000075950">
    <property type="component" value="Chromosome"/>
</dbReference>
<evidence type="ECO:0000313" key="14">
    <source>
        <dbReference type="Proteomes" id="UP000075950"/>
    </source>
</evidence>
<reference evidence="14" key="1">
    <citation type="submission" date="2016-03" db="EMBL/GenBank/DDBJ databases">
        <authorList>
            <person name="Ploux O."/>
        </authorList>
    </citation>
    <scope>NUCLEOTIDE SEQUENCE [LARGE SCALE GENOMIC DNA]</scope>
    <source>
        <strain evidence="14">BS258</strain>
    </source>
</reference>
<dbReference type="InterPro" id="IPR046938">
    <property type="entry name" value="DNA_clamp_sf"/>
</dbReference>
<protein>
    <recommendedName>
        <fullName evidence="9">Beta sliding clamp</fullName>
    </recommendedName>
</protein>
<comment type="similarity">
    <text evidence="2 9">Belongs to the beta sliding clamp family.</text>
</comment>
<evidence type="ECO:0000256" key="4">
    <source>
        <dbReference type="ARBA" id="ARBA00022679"/>
    </source>
</evidence>
<dbReference type="GO" id="GO:0008408">
    <property type="term" value="F:3'-5' exonuclease activity"/>
    <property type="evidence" value="ECO:0007669"/>
    <property type="project" value="InterPro"/>
</dbReference>
<feature type="domain" description="DNA polymerase III beta sliding clamp N-terminal" evidence="10">
    <location>
        <begin position="1"/>
        <end position="119"/>
    </location>
</feature>
<dbReference type="CDD" id="cd00140">
    <property type="entry name" value="beta_clamp"/>
    <property type="match status" value="1"/>
</dbReference>
<keyword evidence="4 9" id="KW-0808">Transferase</keyword>
<dbReference type="NCBIfam" id="TIGR00663">
    <property type="entry name" value="dnan"/>
    <property type="match status" value="1"/>
</dbReference>
<dbReference type="SMART" id="SM00480">
    <property type="entry name" value="POL3Bc"/>
    <property type="match status" value="1"/>
</dbReference>
<dbReference type="KEGG" id="bly:A2T55_00700"/>
<dbReference type="Gene3D" id="3.10.150.10">
    <property type="entry name" value="DNA Polymerase III, subunit A, domain 2"/>
    <property type="match status" value="3"/>
</dbReference>
<dbReference type="GO" id="GO:0009360">
    <property type="term" value="C:DNA polymerase III complex"/>
    <property type="evidence" value="ECO:0007669"/>
    <property type="project" value="InterPro"/>
</dbReference>
<dbReference type="SUPFAM" id="SSF55979">
    <property type="entry name" value="DNA clamp"/>
    <property type="match status" value="3"/>
</dbReference>
<name>A0A144MMR8_BRELN</name>
<dbReference type="EMBL" id="CP014869">
    <property type="protein sequence ID" value="AMT95226.1"/>
    <property type="molecule type" value="Genomic_DNA"/>
</dbReference>
<feature type="domain" description="DNA polymerase III beta sliding clamp central" evidence="11">
    <location>
        <begin position="128"/>
        <end position="244"/>
    </location>
</feature>
<dbReference type="Pfam" id="PF02768">
    <property type="entry name" value="DNA_pol3_beta_3"/>
    <property type="match status" value="1"/>
</dbReference>
<proteinExistence type="inferred from homology"/>
<dbReference type="InterPro" id="IPR022637">
    <property type="entry name" value="DNA_polIII_beta_cen"/>
</dbReference>
<dbReference type="PIRSF" id="PIRSF000804">
    <property type="entry name" value="DNA_pol_III_b"/>
    <property type="match status" value="1"/>
</dbReference>
<evidence type="ECO:0000256" key="6">
    <source>
        <dbReference type="ARBA" id="ARBA00022705"/>
    </source>
</evidence>
<dbReference type="Pfam" id="PF00712">
    <property type="entry name" value="DNA_pol3_beta"/>
    <property type="match status" value="1"/>
</dbReference>
<evidence type="ECO:0000256" key="8">
    <source>
        <dbReference type="ARBA" id="ARBA00023125"/>
    </source>
</evidence>
<dbReference type="AlphaFoldDB" id="A0A144MMR8"/>
<dbReference type="Pfam" id="PF02767">
    <property type="entry name" value="DNA_pol3_beta_2"/>
    <property type="match status" value="1"/>
</dbReference>
<sequence length="372" mass="39852">MKFKVNRDVLADAVAWATKTLPNRPSAPVLTGILITAEAGGTVRLAVFDYEVSSRVEIVADVASAGTVLVSGRLLADISKALPNQEVTLEQIDAKVDVTCGSSRFSLMTMPVAEYPALPQIPDDSGTVSAGEFQNAVSQVTIATSKDDTLPILTSVRVEIEGEKVTMLATDRYRLAVREFTWNPGRPDVSAVALLRGRTLSDVSKSLGGDVTIGLSTDAGKDLISFTSAGRVTTSLLIEGEYPKVRSLFPESVPIHAIVETAVLREAVRRVSLVAERNTPLRFEVTDGMLTLHAGTGDDAQASEAVEATLQGDEITVGFNPHYIAEGLAAVESPYVNFSFTQPMKPVIISGQKELDGPADESYRYLLMPTRI</sequence>
<evidence type="ECO:0000259" key="11">
    <source>
        <dbReference type="Pfam" id="PF02767"/>
    </source>
</evidence>
<feature type="domain" description="DNA polymerase III beta sliding clamp C-terminal" evidence="12">
    <location>
        <begin position="246"/>
        <end position="371"/>
    </location>
</feature>
<keyword evidence="3 9" id="KW-0963">Cytoplasm</keyword>